<dbReference type="Gene3D" id="3.40.630.30">
    <property type="match status" value="1"/>
</dbReference>
<dbReference type="GO" id="GO:0016747">
    <property type="term" value="F:acyltransferase activity, transferring groups other than amino-acyl groups"/>
    <property type="evidence" value="ECO:0007669"/>
    <property type="project" value="InterPro"/>
</dbReference>
<dbReference type="GO" id="GO:0005840">
    <property type="term" value="C:ribosome"/>
    <property type="evidence" value="ECO:0007669"/>
    <property type="project" value="UniProtKB-KW"/>
</dbReference>
<dbReference type="RefSeq" id="WP_014798959.1">
    <property type="nucleotide sequence ID" value="NC_018018.1"/>
</dbReference>
<dbReference type="HOGENOM" id="CLU_013985_28_1_10"/>
<protein>
    <submittedName>
        <fullName evidence="2">Acetyltransferase, ribosomal protein N-acetylase</fullName>
    </submittedName>
</protein>
<sequence length="168" mass="19303">MITTDRLILKPLNYNQLIKHINCNNSLEKELNLNTNSRTLSPELREFFEQKLLLNLANSNKNYLYSTLWIAISKVTNQIIGDLSIAGQPNQEGEIEIGYETYKEFQNQGFMTEMIEAIIKWAKTESKIKSIIALTKETNNASCKVLQKNNFSQVGQTESVLNWKLDID</sequence>
<dbReference type="KEGG" id="fli:Fleli_3197"/>
<dbReference type="PANTHER" id="PTHR43792">
    <property type="entry name" value="GNAT FAMILY, PUTATIVE (AFU_ORTHOLOGUE AFUA_3G00765)-RELATED-RELATED"/>
    <property type="match status" value="1"/>
</dbReference>
<organism evidence="2 3">
    <name type="scientific">Bernardetia litoralis (strain ATCC 23117 / DSM 6794 / NBRC 15988 / NCIMB 1366 / Fx l1 / Sio-4)</name>
    <name type="common">Flexibacter litoralis</name>
    <dbReference type="NCBI Taxonomy" id="880071"/>
    <lineage>
        <taxon>Bacteria</taxon>
        <taxon>Pseudomonadati</taxon>
        <taxon>Bacteroidota</taxon>
        <taxon>Cytophagia</taxon>
        <taxon>Cytophagales</taxon>
        <taxon>Bernardetiaceae</taxon>
        <taxon>Bernardetia</taxon>
    </lineage>
</organism>
<dbReference type="STRING" id="880071.Fleli_3197"/>
<dbReference type="InterPro" id="IPR051531">
    <property type="entry name" value="N-acetyltransferase"/>
</dbReference>
<dbReference type="AlphaFoldDB" id="I4ANJ4"/>
<dbReference type="PANTHER" id="PTHR43792:SF13">
    <property type="entry name" value="ACETYLTRANSFERASE"/>
    <property type="match status" value="1"/>
</dbReference>
<dbReference type="OrthoDB" id="9811523at2"/>
<reference evidence="3" key="1">
    <citation type="submission" date="2012-06" db="EMBL/GenBank/DDBJ databases">
        <title>The complete genome of Flexibacter litoralis DSM 6794.</title>
        <authorList>
            <person name="Lucas S."/>
            <person name="Copeland A."/>
            <person name="Lapidus A."/>
            <person name="Glavina del Rio T."/>
            <person name="Dalin E."/>
            <person name="Tice H."/>
            <person name="Bruce D."/>
            <person name="Goodwin L."/>
            <person name="Pitluck S."/>
            <person name="Peters L."/>
            <person name="Ovchinnikova G."/>
            <person name="Lu M."/>
            <person name="Kyrpides N."/>
            <person name="Mavromatis K."/>
            <person name="Ivanova N."/>
            <person name="Brettin T."/>
            <person name="Detter J.C."/>
            <person name="Han C."/>
            <person name="Larimer F."/>
            <person name="Land M."/>
            <person name="Hauser L."/>
            <person name="Markowitz V."/>
            <person name="Cheng J.-F."/>
            <person name="Hugenholtz P."/>
            <person name="Woyke T."/>
            <person name="Wu D."/>
            <person name="Spring S."/>
            <person name="Lang E."/>
            <person name="Kopitz M."/>
            <person name="Brambilla E."/>
            <person name="Klenk H.-P."/>
            <person name="Eisen J.A."/>
        </authorList>
    </citation>
    <scope>NUCLEOTIDE SEQUENCE [LARGE SCALE GENOMIC DNA]</scope>
    <source>
        <strain evidence="3">ATCC 23117 / DSM 6794 / NBRC 15988 / NCIMB 1366 / Sio-4</strain>
    </source>
</reference>
<dbReference type="InterPro" id="IPR016181">
    <property type="entry name" value="Acyl_CoA_acyltransferase"/>
</dbReference>
<keyword evidence="2" id="KW-0689">Ribosomal protein</keyword>
<dbReference type="SUPFAM" id="SSF55729">
    <property type="entry name" value="Acyl-CoA N-acyltransferases (Nat)"/>
    <property type="match status" value="1"/>
</dbReference>
<keyword evidence="3" id="KW-1185">Reference proteome</keyword>
<accession>I4ANJ4</accession>
<proteinExistence type="predicted"/>
<dbReference type="Proteomes" id="UP000006054">
    <property type="component" value="Chromosome"/>
</dbReference>
<keyword evidence="2" id="KW-0808">Transferase</keyword>
<dbReference type="Pfam" id="PF13302">
    <property type="entry name" value="Acetyltransf_3"/>
    <property type="match status" value="1"/>
</dbReference>
<evidence type="ECO:0000313" key="3">
    <source>
        <dbReference type="Proteomes" id="UP000006054"/>
    </source>
</evidence>
<gene>
    <name evidence="2" type="ordered locus">Fleli_3197</name>
</gene>
<dbReference type="eggNOG" id="COG1670">
    <property type="taxonomic scope" value="Bacteria"/>
</dbReference>
<keyword evidence="2" id="KW-0687">Ribonucleoprotein</keyword>
<dbReference type="PROSITE" id="PS51186">
    <property type="entry name" value="GNAT"/>
    <property type="match status" value="1"/>
</dbReference>
<feature type="domain" description="N-acetyltransferase" evidence="1">
    <location>
        <begin position="31"/>
        <end position="168"/>
    </location>
</feature>
<evidence type="ECO:0000259" key="1">
    <source>
        <dbReference type="PROSITE" id="PS51186"/>
    </source>
</evidence>
<dbReference type="EMBL" id="CP003345">
    <property type="protein sequence ID" value="AFM05529.1"/>
    <property type="molecule type" value="Genomic_DNA"/>
</dbReference>
<dbReference type="InterPro" id="IPR000182">
    <property type="entry name" value="GNAT_dom"/>
</dbReference>
<name>I4ANJ4_BERLS</name>
<evidence type="ECO:0000313" key="2">
    <source>
        <dbReference type="EMBL" id="AFM05529.1"/>
    </source>
</evidence>